<dbReference type="Proteomes" id="UP000004367">
    <property type="component" value="Unassembled WGS sequence"/>
</dbReference>
<dbReference type="CDD" id="cd05301">
    <property type="entry name" value="GDH"/>
    <property type="match status" value="1"/>
</dbReference>
<dbReference type="SUPFAM" id="SSF51735">
    <property type="entry name" value="NAD(P)-binding Rossmann-fold domains"/>
    <property type="match status" value="1"/>
</dbReference>
<feature type="domain" description="D-isomer specific 2-hydroxyacid dehydrogenase NAD-binding" evidence="6">
    <location>
        <begin position="109"/>
        <end position="292"/>
    </location>
</feature>
<feature type="domain" description="D-isomer specific 2-hydroxyacid dehydrogenase catalytic" evidence="5">
    <location>
        <begin position="4"/>
        <end position="323"/>
    </location>
</feature>
<evidence type="ECO:0000256" key="2">
    <source>
        <dbReference type="ARBA" id="ARBA00023002"/>
    </source>
</evidence>
<evidence type="ECO:0000256" key="3">
    <source>
        <dbReference type="ARBA" id="ARBA00023027"/>
    </source>
</evidence>
<evidence type="ECO:0000313" key="8">
    <source>
        <dbReference type="Proteomes" id="UP000004367"/>
    </source>
</evidence>
<dbReference type="STRING" id="1089455.MOPEL_027_00160"/>
<comment type="similarity">
    <text evidence="1 4">Belongs to the D-isomer specific 2-hydroxyacid dehydrogenase family.</text>
</comment>
<name>H5UPP7_9MICO</name>
<dbReference type="PANTHER" id="PTHR10996">
    <property type="entry name" value="2-HYDROXYACID DEHYDROGENASE-RELATED"/>
    <property type="match status" value="1"/>
</dbReference>
<evidence type="ECO:0000313" key="7">
    <source>
        <dbReference type="EMBL" id="GAB47705.1"/>
    </source>
</evidence>
<keyword evidence="8" id="KW-1185">Reference proteome</keyword>
<dbReference type="GO" id="GO:0005829">
    <property type="term" value="C:cytosol"/>
    <property type="evidence" value="ECO:0007669"/>
    <property type="project" value="TreeGrafter"/>
</dbReference>
<dbReference type="FunFam" id="3.40.50.720:FF:000203">
    <property type="entry name" value="D-3-phosphoglycerate dehydrogenase (SerA)"/>
    <property type="match status" value="1"/>
</dbReference>
<keyword evidence="2 4" id="KW-0560">Oxidoreductase</keyword>
<dbReference type="GO" id="GO:0051287">
    <property type="term" value="F:NAD binding"/>
    <property type="evidence" value="ECO:0007669"/>
    <property type="project" value="InterPro"/>
</dbReference>
<proteinExistence type="inferred from homology"/>
<protein>
    <submittedName>
        <fullName evidence="7">Putative glyoxylate reductase</fullName>
    </submittedName>
</protein>
<dbReference type="AlphaFoldDB" id="H5UPP7"/>
<dbReference type="GO" id="GO:0030267">
    <property type="term" value="F:glyoxylate reductase (NADPH) activity"/>
    <property type="evidence" value="ECO:0007669"/>
    <property type="project" value="TreeGrafter"/>
</dbReference>
<reference evidence="7 8" key="1">
    <citation type="submission" date="2012-02" db="EMBL/GenBank/DDBJ databases">
        <title>Whole genome shotgun sequence of Mobilicoccus pelagius NBRC 104925.</title>
        <authorList>
            <person name="Yoshida Y."/>
            <person name="Hosoyama A."/>
            <person name="Tsuchikane K."/>
            <person name="Katsumata H."/>
            <person name="Yamazaki S."/>
            <person name="Fujita N."/>
        </authorList>
    </citation>
    <scope>NUCLEOTIDE SEQUENCE [LARGE SCALE GENOMIC DNA]</scope>
    <source>
        <strain evidence="7 8">NBRC 104925</strain>
    </source>
</reference>
<keyword evidence="3" id="KW-0520">NAD</keyword>
<organism evidence="7 8">
    <name type="scientific">Mobilicoccus pelagius NBRC 104925</name>
    <dbReference type="NCBI Taxonomy" id="1089455"/>
    <lineage>
        <taxon>Bacteria</taxon>
        <taxon>Bacillati</taxon>
        <taxon>Actinomycetota</taxon>
        <taxon>Actinomycetes</taxon>
        <taxon>Micrococcales</taxon>
        <taxon>Dermatophilaceae</taxon>
        <taxon>Mobilicoccus</taxon>
    </lineage>
</organism>
<dbReference type="InterPro" id="IPR006139">
    <property type="entry name" value="D-isomer_2_OHA_DH_cat_dom"/>
</dbReference>
<dbReference type="SUPFAM" id="SSF52283">
    <property type="entry name" value="Formate/glycerate dehydrogenase catalytic domain-like"/>
    <property type="match status" value="1"/>
</dbReference>
<dbReference type="RefSeq" id="WP_009481603.1">
    <property type="nucleotide sequence ID" value="NZ_BAFE01000025.1"/>
</dbReference>
<dbReference type="EMBL" id="BAFE01000025">
    <property type="protein sequence ID" value="GAB47705.1"/>
    <property type="molecule type" value="Genomic_DNA"/>
</dbReference>
<dbReference type="InterPro" id="IPR029753">
    <property type="entry name" value="D-isomer_DH_CS"/>
</dbReference>
<accession>H5UPP7</accession>
<evidence type="ECO:0000259" key="5">
    <source>
        <dbReference type="Pfam" id="PF00389"/>
    </source>
</evidence>
<evidence type="ECO:0000259" key="6">
    <source>
        <dbReference type="Pfam" id="PF02826"/>
    </source>
</evidence>
<dbReference type="PANTHER" id="PTHR10996:SF283">
    <property type="entry name" value="GLYOXYLATE_HYDROXYPYRUVATE REDUCTASE B"/>
    <property type="match status" value="1"/>
</dbReference>
<dbReference type="GO" id="GO:0016618">
    <property type="term" value="F:hydroxypyruvate reductase [NAD(P)H] activity"/>
    <property type="evidence" value="ECO:0007669"/>
    <property type="project" value="TreeGrafter"/>
</dbReference>
<evidence type="ECO:0000256" key="1">
    <source>
        <dbReference type="ARBA" id="ARBA00005854"/>
    </source>
</evidence>
<dbReference type="PROSITE" id="PS00065">
    <property type="entry name" value="D_2_HYDROXYACID_DH_1"/>
    <property type="match status" value="1"/>
</dbReference>
<comment type="caution">
    <text evidence="7">The sequence shown here is derived from an EMBL/GenBank/DDBJ whole genome shotgun (WGS) entry which is preliminary data.</text>
</comment>
<dbReference type="Pfam" id="PF02826">
    <property type="entry name" value="2-Hacid_dh_C"/>
    <property type="match status" value="1"/>
</dbReference>
<dbReference type="InterPro" id="IPR029752">
    <property type="entry name" value="D-isomer_DH_CS1"/>
</dbReference>
<sequence>MAKVVITNRIPREGVEMLEAEHDVTMWDSEDCISREKCLHMITGADAILTLLTEKVDDEFLDAAGDQLKVVANVAVGFNNIDVAACEKHGVVATNTPKVLTETTADTAFGLMLMVTRRFGEGERVIRSKTPWQWGMFYMLGMGLQGKTIGIVGAGQIGIAMARRAKAFGMDVVYTDAREMDPAVAKEPAARRVDMDELLATADVVSLHCPLIPEGQEGSTFHLIDADALEKMKKTAYVVNSARGPIIDEAALVEALENGEIAGAGLDVFENEPAVHEGLLERDDVVLLPHLGSATVETRTAMAELAARNALAVLAGRSPETPVTKI</sequence>
<dbReference type="Pfam" id="PF00389">
    <property type="entry name" value="2-Hacid_dh"/>
    <property type="match status" value="1"/>
</dbReference>
<evidence type="ECO:0000256" key="4">
    <source>
        <dbReference type="RuleBase" id="RU003719"/>
    </source>
</evidence>
<dbReference type="eggNOG" id="COG1052">
    <property type="taxonomic scope" value="Bacteria"/>
</dbReference>
<dbReference type="Gene3D" id="3.40.50.720">
    <property type="entry name" value="NAD(P)-binding Rossmann-like Domain"/>
    <property type="match status" value="2"/>
</dbReference>
<gene>
    <name evidence="7" type="ORF">MOPEL_027_00160</name>
</gene>
<dbReference type="InterPro" id="IPR050223">
    <property type="entry name" value="D-isomer_2-hydroxyacid_DH"/>
</dbReference>
<dbReference type="InterPro" id="IPR006140">
    <property type="entry name" value="D-isomer_DH_NAD-bd"/>
</dbReference>
<dbReference type="PROSITE" id="PS00671">
    <property type="entry name" value="D_2_HYDROXYACID_DH_3"/>
    <property type="match status" value="1"/>
</dbReference>
<dbReference type="InterPro" id="IPR036291">
    <property type="entry name" value="NAD(P)-bd_dom_sf"/>
</dbReference>
<dbReference type="OrthoDB" id="117809at2"/>